<dbReference type="SUPFAM" id="SSF53335">
    <property type="entry name" value="S-adenosyl-L-methionine-dependent methyltransferases"/>
    <property type="match status" value="1"/>
</dbReference>
<keyword evidence="5" id="KW-0680">Restriction system</keyword>
<keyword evidence="9" id="KW-1185">Reference proteome</keyword>
<organism evidence="8 9">
    <name type="scientific">Actinomadura graeca</name>
    <dbReference type="NCBI Taxonomy" id="2750812"/>
    <lineage>
        <taxon>Bacteria</taxon>
        <taxon>Bacillati</taxon>
        <taxon>Actinomycetota</taxon>
        <taxon>Actinomycetes</taxon>
        <taxon>Streptosporangiales</taxon>
        <taxon>Thermomonosporaceae</taxon>
        <taxon>Actinomadura</taxon>
    </lineage>
</organism>
<proteinExistence type="inferred from homology"/>
<comment type="similarity">
    <text evidence="6 7">Belongs to the class I-like SAM-binding methyltransferase superfamily. C5-methyltransferase family.</text>
</comment>
<keyword evidence="2 6" id="KW-0489">Methyltransferase</keyword>
<dbReference type="GO" id="GO:0032259">
    <property type="term" value="P:methylation"/>
    <property type="evidence" value="ECO:0007669"/>
    <property type="project" value="UniProtKB-KW"/>
</dbReference>
<reference evidence="8" key="1">
    <citation type="submission" date="2020-07" db="EMBL/GenBank/DDBJ databases">
        <authorList>
            <person name="Tarantini F.S."/>
            <person name="Hong K.W."/>
            <person name="Chan K.G."/>
        </authorList>
    </citation>
    <scope>NUCLEOTIDE SEQUENCE</scope>
    <source>
        <strain evidence="8">32-07</strain>
    </source>
</reference>
<dbReference type="PANTHER" id="PTHR10629">
    <property type="entry name" value="CYTOSINE-SPECIFIC METHYLTRANSFERASE"/>
    <property type="match status" value="1"/>
</dbReference>
<feature type="active site" evidence="6">
    <location>
        <position position="85"/>
    </location>
</feature>
<dbReference type="NCBIfam" id="TIGR00675">
    <property type="entry name" value="dcm"/>
    <property type="match status" value="1"/>
</dbReference>
<dbReference type="EMBL" id="CP059572">
    <property type="protein sequence ID" value="QXJ22494.1"/>
    <property type="molecule type" value="Genomic_DNA"/>
</dbReference>
<evidence type="ECO:0000313" key="8">
    <source>
        <dbReference type="EMBL" id="QXJ22494.1"/>
    </source>
</evidence>
<evidence type="ECO:0000256" key="2">
    <source>
        <dbReference type="ARBA" id="ARBA00022603"/>
    </source>
</evidence>
<evidence type="ECO:0000256" key="1">
    <source>
        <dbReference type="ARBA" id="ARBA00011975"/>
    </source>
</evidence>
<evidence type="ECO:0000256" key="6">
    <source>
        <dbReference type="PROSITE-ProRule" id="PRU01016"/>
    </source>
</evidence>
<dbReference type="Pfam" id="PF00145">
    <property type="entry name" value="DNA_methylase"/>
    <property type="match status" value="1"/>
</dbReference>
<dbReference type="EC" id="2.1.1.37" evidence="1"/>
<dbReference type="Proteomes" id="UP001049518">
    <property type="component" value="Chromosome"/>
</dbReference>
<dbReference type="InterPro" id="IPR001525">
    <property type="entry name" value="C5_MeTfrase"/>
</dbReference>
<dbReference type="GO" id="GO:0003886">
    <property type="term" value="F:DNA (cytosine-5-)-methyltransferase activity"/>
    <property type="evidence" value="ECO:0007669"/>
    <property type="project" value="UniProtKB-EC"/>
</dbReference>
<accession>A0ABX8QWY3</accession>
<evidence type="ECO:0000256" key="7">
    <source>
        <dbReference type="RuleBase" id="RU000416"/>
    </source>
</evidence>
<dbReference type="Gene3D" id="3.90.120.10">
    <property type="entry name" value="DNA Methylase, subunit A, domain 2"/>
    <property type="match status" value="1"/>
</dbReference>
<dbReference type="PRINTS" id="PR00105">
    <property type="entry name" value="C5METTRFRASE"/>
</dbReference>
<evidence type="ECO:0000313" key="9">
    <source>
        <dbReference type="Proteomes" id="UP001049518"/>
    </source>
</evidence>
<keyword evidence="3 6" id="KW-0808">Transferase</keyword>
<dbReference type="InterPro" id="IPR050390">
    <property type="entry name" value="C5-Methyltransferase"/>
</dbReference>
<dbReference type="PROSITE" id="PS51679">
    <property type="entry name" value="SAM_MT_C5"/>
    <property type="match status" value="1"/>
</dbReference>
<dbReference type="RefSeq" id="WP_231335752.1">
    <property type="nucleotide sequence ID" value="NZ_CP059572.1"/>
</dbReference>
<name>A0ABX8QWY3_9ACTN</name>
<gene>
    <name evidence="8" type="primary">dcm</name>
    <name evidence="8" type="ORF">AGRA3207_003500</name>
</gene>
<protein>
    <recommendedName>
        <fullName evidence="1">DNA (cytosine-5-)-methyltransferase</fullName>
        <ecNumber evidence="1">2.1.1.37</ecNumber>
    </recommendedName>
</protein>
<evidence type="ECO:0000256" key="5">
    <source>
        <dbReference type="ARBA" id="ARBA00022747"/>
    </source>
</evidence>
<evidence type="ECO:0000256" key="3">
    <source>
        <dbReference type="ARBA" id="ARBA00022679"/>
    </source>
</evidence>
<dbReference type="PROSITE" id="PS00095">
    <property type="entry name" value="C5_MTASE_2"/>
    <property type="match status" value="1"/>
</dbReference>
<dbReference type="InterPro" id="IPR031303">
    <property type="entry name" value="C5_meth_CS"/>
</dbReference>
<dbReference type="PANTHER" id="PTHR10629:SF52">
    <property type="entry name" value="DNA (CYTOSINE-5)-METHYLTRANSFERASE 1"/>
    <property type="match status" value="1"/>
</dbReference>
<dbReference type="InterPro" id="IPR029063">
    <property type="entry name" value="SAM-dependent_MTases_sf"/>
</dbReference>
<keyword evidence="4 6" id="KW-0949">S-adenosyl-L-methionine</keyword>
<dbReference type="Gene3D" id="3.40.50.150">
    <property type="entry name" value="Vaccinia Virus protein VP39"/>
    <property type="match status" value="1"/>
</dbReference>
<evidence type="ECO:0000256" key="4">
    <source>
        <dbReference type="ARBA" id="ARBA00022691"/>
    </source>
</evidence>
<sequence length="417" mass="45957">MADLEVVEICAGAGGQVLGLEQAGFRHRLAIELDENAATTLSENLEGSRGLLPWSIVQRGDVADPEVWKPSDHEGIALLAGGVPCPPFSVAGKQLGANDERDLFAWAVEQLEFMQPKALLLENVRGLSLPRFTGYRQHVLDRLQEFGYVGEWRLLHASDFGVPQLRPRFVLVALQEEYAPYFHWPEPAGEAPTVGEALLELMSANGWEGARKWAKKADKIGPTIVGGSKKHGGADLGPTRAKRAWAQLGVDALGVADEAPKAGDTFEIGPKLTCEMVARIQGWRDGEWIFTGRKTSRYRQIGNAFPPPVARAVGEAISGALKKRGKPREREVPEEDPIYRVLRDHGDFMTATQLAAKLNLEAPELEHRMTLLGRDFHIEKADGDSTVAYKLGAFKAFTGQDDHERHELFLQHRAKIS</sequence>